<evidence type="ECO:0000256" key="2">
    <source>
        <dbReference type="ARBA" id="ARBA00023172"/>
    </source>
</evidence>
<keyword evidence="2" id="KW-0233">DNA recombination</keyword>
<gene>
    <name evidence="4" type="ordered locus">BMULJ_00764</name>
</gene>
<dbReference type="GO" id="GO:0000150">
    <property type="term" value="F:DNA strand exchange activity"/>
    <property type="evidence" value="ECO:0007669"/>
    <property type="project" value="InterPro"/>
</dbReference>
<dbReference type="AlphaFoldDB" id="A0A0H3KCV6"/>
<proteinExistence type="predicted"/>
<accession>A0A0H3KCV6</accession>
<protein>
    <submittedName>
        <fullName evidence="4">Serine recombinase</fullName>
    </submittedName>
</protein>
<dbReference type="KEGG" id="bmu:Bmul_2472"/>
<organism evidence="4 5">
    <name type="scientific">Burkholderia multivorans (strain ATCC 17616 / 249)</name>
    <dbReference type="NCBI Taxonomy" id="395019"/>
    <lineage>
        <taxon>Bacteria</taxon>
        <taxon>Pseudomonadati</taxon>
        <taxon>Pseudomonadota</taxon>
        <taxon>Betaproteobacteria</taxon>
        <taxon>Burkholderiales</taxon>
        <taxon>Burkholderiaceae</taxon>
        <taxon>Burkholderia</taxon>
        <taxon>Burkholderia cepacia complex</taxon>
    </lineage>
</organism>
<dbReference type="CDD" id="cd00338">
    <property type="entry name" value="Ser_Recombinase"/>
    <property type="match status" value="1"/>
</dbReference>
<dbReference type="HOGENOM" id="CLU_010686_0_1_4"/>
<keyword evidence="1" id="KW-0238">DNA-binding</keyword>
<dbReference type="PROSITE" id="PS51736">
    <property type="entry name" value="RECOMBINASES_3"/>
    <property type="match status" value="1"/>
</dbReference>
<dbReference type="InterPro" id="IPR006119">
    <property type="entry name" value="Resolv_N"/>
</dbReference>
<feature type="domain" description="Resolvase/invertase-type recombinase catalytic" evidence="3">
    <location>
        <begin position="5"/>
        <end position="145"/>
    </location>
</feature>
<evidence type="ECO:0000259" key="3">
    <source>
        <dbReference type="PROSITE" id="PS51736"/>
    </source>
</evidence>
<dbReference type="Gene3D" id="3.40.50.1390">
    <property type="entry name" value="Resolvase, N-terminal catalytic domain"/>
    <property type="match status" value="1"/>
</dbReference>
<evidence type="ECO:0000313" key="5">
    <source>
        <dbReference type="Proteomes" id="UP000008815"/>
    </source>
</evidence>
<name>A0A0H3KCV6_BURM1</name>
<dbReference type="Pfam" id="PF00239">
    <property type="entry name" value="Resolvase"/>
    <property type="match status" value="1"/>
</dbReference>
<dbReference type="Proteomes" id="UP000008815">
    <property type="component" value="Chromosome 1"/>
</dbReference>
<keyword evidence="5" id="KW-1185">Reference proteome</keyword>
<evidence type="ECO:0000256" key="1">
    <source>
        <dbReference type="ARBA" id="ARBA00023125"/>
    </source>
</evidence>
<dbReference type="KEGG" id="bmj:BMULJ_00764"/>
<dbReference type="SUPFAM" id="SSF53041">
    <property type="entry name" value="Resolvase-like"/>
    <property type="match status" value="1"/>
</dbReference>
<evidence type="ECO:0000313" key="4">
    <source>
        <dbReference type="EMBL" id="BAG42725.1"/>
    </source>
</evidence>
<sequence>MAQGRFVAYYRVSTARQGASGLGLDAQREAVARYLNGGEWELVGEFTETETGKGSNALEKRPQLRAALELCKRRGATLIIAKLDRLARNVHFVSGLLETGCDFVAADMPQANKVMIQMHAVMAEWERDQISKRTKDALAAAKARGVKLGTAGAANLKPNVEARQQAANAFAARLAGIVAGFRARNLSQRDMVAELNALGIKTANGGQWHRGQLCRLLERIETANTRQQADASTAPTV</sequence>
<dbReference type="PANTHER" id="PTHR30461">
    <property type="entry name" value="DNA-INVERTASE FROM LAMBDOID PROPHAGE"/>
    <property type="match status" value="1"/>
</dbReference>
<dbReference type="GO" id="GO:0003677">
    <property type="term" value="F:DNA binding"/>
    <property type="evidence" value="ECO:0007669"/>
    <property type="project" value="UniProtKB-KW"/>
</dbReference>
<dbReference type="InterPro" id="IPR036162">
    <property type="entry name" value="Resolvase-like_N_sf"/>
</dbReference>
<dbReference type="InterPro" id="IPR050639">
    <property type="entry name" value="SSR_resolvase"/>
</dbReference>
<dbReference type="SMART" id="SM00857">
    <property type="entry name" value="Resolvase"/>
    <property type="match status" value="1"/>
</dbReference>
<dbReference type="EMBL" id="AP009385">
    <property type="protein sequence ID" value="BAG42725.1"/>
    <property type="molecule type" value="Genomic_DNA"/>
</dbReference>
<dbReference type="PANTHER" id="PTHR30461:SF2">
    <property type="entry name" value="SERINE RECOMBINASE PINE-RELATED"/>
    <property type="match status" value="1"/>
</dbReference>
<dbReference type="RefSeq" id="WP_012213965.1">
    <property type="nucleotide sequence ID" value="NC_010084.1"/>
</dbReference>
<dbReference type="STRING" id="395019.BMULJ_00764"/>
<reference evidence="4 5" key="1">
    <citation type="submission" date="2007-04" db="EMBL/GenBank/DDBJ databases">
        <title>Complete genome sequence of Burkholderia multivorans ATCC 17616.</title>
        <authorList>
            <person name="Ohtsubo Y."/>
            <person name="Yamashita A."/>
            <person name="Kurokawa K."/>
            <person name="Takami H."/>
            <person name="Yuhara S."/>
            <person name="Nishiyama E."/>
            <person name="Endo R."/>
            <person name="Miyazaki R."/>
            <person name="Ono A."/>
            <person name="Yano K."/>
            <person name="Ito M."/>
            <person name="Sota M."/>
            <person name="Yuji N."/>
            <person name="Hattori M."/>
            <person name="Tsuda M."/>
        </authorList>
    </citation>
    <scope>NUCLEOTIDE SEQUENCE [LARGE SCALE GENOMIC DNA]</scope>
    <source>
        <strain evidence="5">ATCC 17616 / 249</strain>
    </source>
</reference>
<dbReference type="eggNOG" id="COG1961">
    <property type="taxonomic scope" value="Bacteria"/>
</dbReference>